<organism evidence="2 3">
    <name type="scientific">Methylobacterium variabile</name>
    <dbReference type="NCBI Taxonomy" id="298794"/>
    <lineage>
        <taxon>Bacteria</taxon>
        <taxon>Pseudomonadati</taxon>
        <taxon>Pseudomonadota</taxon>
        <taxon>Alphaproteobacteria</taxon>
        <taxon>Hyphomicrobiales</taxon>
        <taxon>Methylobacteriaceae</taxon>
        <taxon>Methylobacterium</taxon>
    </lineage>
</organism>
<dbReference type="InterPro" id="IPR037883">
    <property type="entry name" value="Knr4/Smi1-like_sf"/>
</dbReference>
<sequence length="184" mass="19935">MHFSVYAGAVEAIYRRFDRALALPAGATDSAIASVEIALGVPPDSDLWAAWREADGSGACSLLMRPGFPTSYEFLSVAEAIEERAQLDRIVAGYEGYADPEPRDPRIRSGWFHPGWVPFAGFGSGTLLLMVDHAPAAGGQVGQVIAFTHDPDEITYVAPDFPTFLQESLRSIDADPEEFLEIGF</sequence>
<feature type="domain" description="Knr4/Smi1-like" evidence="1">
    <location>
        <begin position="26"/>
        <end position="166"/>
    </location>
</feature>
<gene>
    <name evidence="2" type="ORF">VQ02_16375</name>
</gene>
<dbReference type="Pfam" id="PF09346">
    <property type="entry name" value="SMI1_KNR4"/>
    <property type="match status" value="1"/>
</dbReference>
<evidence type="ECO:0000313" key="3">
    <source>
        <dbReference type="Proteomes" id="UP000035955"/>
    </source>
</evidence>
<evidence type="ECO:0000259" key="1">
    <source>
        <dbReference type="Pfam" id="PF09346"/>
    </source>
</evidence>
<evidence type="ECO:0000313" key="2">
    <source>
        <dbReference type="EMBL" id="KMO35965.1"/>
    </source>
</evidence>
<dbReference type="PATRIC" id="fig|298794.3.peg.290"/>
<accession>A0A0J6SL69</accession>
<dbReference type="OrthoDB" id="7593948at2"/>
<name>A0A0J6SL69_9HYPH</name>
<dbReference type="RefSeq" id="WP_048445265.1">
    <property type="nucleotide sequence ID" value="NZ_LABY01000108.1"/>
</dbReference>
<proteinExistence type="predicted"/>
<dbReference type="InterPro" id="IPR018958">
    <property type="entry name" value="Knr4/Smi1-like_dom"/>
</dbReference>
<comment type="caution">
    <text evidence="2">The sequence shown here is derived from an EMBL/GenBank/DDBJ whole genome shotgun (WGS) entry which is preliminary data.</text>
</comment>
<keyword evidence="3" id="KW-1185">Reference proteome</keyword>
<dbReference type="Proteomes" id="UP000035955">
    <property type="component" value="Unassembled WGS sequence"/>
</dbReference>
<dbReference type="AlphaFoldDB" id="A0A0J6SL69"/>
<dbReference type="EMBL" id="LABY01000108">
    <property type="protein sequence ID" value="KMO35965.1"/>
    <property type="molecule type" value="Genomic_DNA"/>
</dbReference>
<dbReference type="SUPFAM" id="SSF160631">
    <property type="entry name" value="SMI1/KNR4-like"/>
    <property type="match status" value="1"/>
</dbReference>
<reference evidence="2 3" key="1">
    <citation type="submission" date="2015-03" db="EMBL/GenBank/DDBJ databases">
        <title>Genome sequencing of Methylobacterium variabile DSM 16961.</title>
        <authorList>
            <person name="Chaudhry V."/>
            <person name="Patil P.B."/>
        </authorList>
    </citation>
    <scope>NUCLEOTIDE SEQUENCE [LARGE SCALE GENOMIC DNA]</scope>
    <source>
        <strain evidence="2 3">DSM 16961</strain>
    </source>
</reference>
<protein>
    <recommendedName>
        <fullName evidence="1">Knr4/Smi1-like domain-containing protein</fullName>
    </recommendedName>
</protein>